<dbReference type="SUPFAM" id="SSF54909">
    <property type="entry name" value="Dimeric alpha+beta barrel"/>
    <property type="match status" value="1"/>
</dbReference>
<dbReference type="PANTHER" id="PTHR37832">
    <property type="entry name" value="BLL2683 PROTEIN"/>
    <property type="match status" value="1"/>
</dbReference>
<dbReference type="RefSeq" id="WP_169488367.1">
    <property type="nucleotide sequence ID" value="NZ_JABBGJ010000031.1"/>
</dbReference>
<feature type="domain" description="Stress-response A/B barrel" evidence="1">
    <location>
        <begin position="2"/>
        <end position="97"/>
    </location>
</feature>
<evidence type="ECO:0000313" key="2">
    <source>
        <dbReference type="EMBL" id="NMM01538.1"/>
    </source>
</evidence>
<dbReference type="AlphaFoldDB" id="A0A848IGM5"/>
<dbReference type="SMART" id="SM00886">
    <property type="entry name" value="Dabb"/>
    <property type="match status" value="1"/>
</dbReference>
<keyword evidence="3" id="KW-1185">Reference proteome</keyword>
<dbReference type="InterPro" id="IPR011008">
    <property type="entry name" value="Dimeric_a/b-barrel"/>
</dbReference>
<comment type="caution">
    <text evidence="2">The sequence shown here is derived from an EMBL/GenBank/DDBJ whole genome shotgun (WGS) entry which is preliminary data.</text>
</comment>
<sequence>MIRHIVMWRVTGYSRAERLAAAQIVKKSFEELRGNIPGMVFLEVGLDTSGVDYACDVVLVTEFESQDALAAYATHPEHIRVRHELGNIRTARYQVDYRVGQVISSTKVGEAACGKA</sequence>
<evidence type="ECO:0000313" key="3">
    <source>
        <dbReference type="Proteomes" id="UP000544134"/>
    </source>
</evidence>
<evidence type="ECO:0000259" key="1">
    <source>
        <dbReference type="PROSITE" id="PS51502"/>
    </source>
</evidence>
<reference evidence="2 3" key="1">
    <citation type="submission" date="2020-04" db="EMBL/GenBank/DDBJ databases">
        <title>Paraburkholderia sp. RP-4-7 isolated from soil.</title>
        <authorList>
            <person name="Dahal R.H."/>
        </authorList>
    </citation>
    <scope>NUCLEOTIDE SEQUENCE [LARGE SCALE GENOMIC DNA]</scope>
    <source>
        <strain evidence="2 3">RP-4-7</strain>
    </source>
</reference>
<proteinExistence type="predicted"/>
<dbReference type="PROSITE" id="PS51502">
    <property type="entry name" value="S_R_A_B_BARREL"/>
    <property type="match status" value="1"/>
</dbReference>
<dbReference type="Proteomes" id="UP000544134">
    <property type="component" value="Unassembled WGS sequence"/>
</dbReference>
<dbReference type="PANTHER" id="PTHR37832:SF1">
    <property type="entry name" value="STRESS-RESPONSE A_B BARREL DOMAIN-CONTAINING PROTEIN"/>
    <property type="match status" value="1"/>
</dbReference>
<name>A0A848IGM5_9BURK</name>
<dbReference type="InterPro" id="IPR013097">
    <property type="entry name" value="Dabb"/>
</dbReference>
<accession>A0A848IGM5</accession>
<dbReference type="EMBL" id="JABBGJ010000031">
    <property type="protein sequence ID" value="NMM01538.1"/>
    <property type="molecule type" value="Genomic_DNA"/>
</dbReference>
<gene>
    <name evidence="2" type="ORF">HHL24_26820</name>
</gene>
<dbReference type="Pfam" id="PF07876">
    <property type="entry name" value="Dabb"/>
    <property type="match status" value="1"/>
</dbReference>
<protein>
    <submittedName>
        <fullName evidence="2">Dabb family protein</fullName>
    </submittedName>
</protein>
<organism evidence="2 3">
    <name type="scientific">Paraburkholderia polaris</name>
    <dbReference type="NCBI Taxonomy" id="2728848"/>
    <lineage>
        <taxon>Bacteria</taxon>
        <taxon>Pseudomonadati</taxon>
        <taxon>Pseudomonadota</taxon>
        <taxon>Betaproteobacteria</taxon>
        <taxon>Burkholderiales</taxon>
        <taxon>Burkholderiaceae</taxon>
        <taxon>Paraburkholderia</taxon>
    </lineage>
</organism>
<dbReference type="Gene3D" id="3.30.70.100">
    <property type="match status" value="1"/>
</dbReference>